<comment type="caution">
    <text evidence="1">The sequence shown here is derived from an EMBL/GenBank/DDBJ whole genome shotgun (WGS) entry which is preliminary data.</text>
</comment>
<gene>
    <name evidence="1" type="ORF">ILEXP_LOCUS59216</name>
</gene>
<organism evidence="1 2">
    <name type="scientific">Ilex paraguariensis</name>
    <name type="common">yerba mate</name>
    <dbReference type="NCBI Taxonomy" id="185542"/>
    <lineage>
        <taxon>Eukaryota</taxon>
        <taxon>Viridiplantae</taxon>
        <taxon>Streptophyta</taxon>
        <taxon>Embryophyta</taxon>
        <taxon>Tracheophyta</taxon>
        <taxon>Spermatophyta</taxon>
        <taxon>Magnoliopsida</taxon>
        <taxon>eudicotyledons</taxon>
        <taxon>Gunneridae</taxon>
        <taxon>Pentapetalae</taxon>
        <taxon>asterids</taxon>
        <taxon>campanulids</taxon>
        <taxon>Aquifoliales</taxon>
        <taxon>Aquifoliaceae</taxon>
        <taxon>Ilex</taxon>
    </lineage>
</organism>
<name>A0ABC8V5B2_9AQUA</name>
<dbReference type="Proteomes" id="UP001642360">
    <property type="component" value="Unassembled WGS sequence"/>
</dbReference>
<dbReference type="EMBL" id="CAUOFW020010501">
    <property type="protein sequence ID" value="CAK9188535.1"/>
    <property type="molecule type" value="Genomic_DNA"/>
</dbReference>
<dbReference type="AlphaFoldDB" id="A0ABC8V5B2"/>
<keyword evidence="2" id="KW-1185">Reference proteome</keyword>
<proteinExistence type="predicted"/>
<accession>A0ABC8V5B2</accession>
<reference evidence="1 2" key="1">
    <citation type="submission" date="2024-02" db="EMBL/GenBank/DDBJ databases">
        <authorList>
            <person name="Vignale AGUSTIN F."/>
            <person name="Sosa J E."/>
            <person name="Modenutti C."/>
        </authorList>
    </citation>
    <scope>NUCLEOTIDE SEQUENCE [LARGE SCALE GENOMIC DNA]</scope>
</reference>
<evidence type="ECO:0000313" key="2">
    <source>
        <dbReference type="Proteomes" id="UP001642360"/>
    </source>
</evidence>
<sequence length="99" mass="11254">MQRAESPTIAPINKVSWITESVPCCPVLKSVPIYVRAQICAYHMRLSGVSYPWGTLSPIAYSWHWYHPSCLSQIKPTVALLISPFSFHVMMACMQKKEK</sequence>
<evidence type="ECO:0000313" key="1">
    <source>
        <dbReference type="EMBL" id="CAK9188535.1"/>
    </source>
</evidence>
<protein>
    <submittedName>
        <fullName evidence="1">Uncharacterized protein</fullName>
    </submittedName>
</protein>